<dbReference type="AlphaFoldDB" id="A0A1P8MWI6"/>
<evidence type="ECO:0000313" key="2">
    <source>
        <dbReference type="Proteomes" id="UP000186336"/>
    </source>
</evidence>
<proteinExistence type="predicted"/>
<keyword evidence="2" id="KW-1185">Reference proteome</keyword>
<dbReference type="EMBL" id="CP019312">
    <property type="protein sequence ID" value="APX12470.1"/>
    <property type="molecule type" value="Genomic_DNA"/>
</dbReference>
<organism evidence="1 2">
    <name type="scientific">Tateyamaria omphalii</name>
    <dbReference type="NCBI Taxonomy" id="299262"/>
    <lineage>
        <taxon>Bacteria</taxon>
        <taxon>Pseudomonadati</taxon>
        <taxon>Pseudomonadota</taxon>
        <taxon>Alphaproteobacteria</taxon>
        <taxon>Rhodobacterales</taxon>
        <taxon>Roseobacteraceae</taxon>
        <taxon>Tateyamaria</taxon>
    </lineage>
</organism>
<sequence>MFGPVSPGTGVEMMLSVGSTTTLADHTHRLADGLQPTPPILTAALGLPRLTSAKAPLSTPWLRMACFICMGLIELRNRIRPTEWSIIRKAQLSGFAIG</sequence>
<accession>A0A1P8MWI6</accession>
<protein>
    <submittedName>
        <fullName evidence="1">Uncharacterized protein</fullName>
    </submittedName>
</protein>
<evidence type="ECO:0000313" key="1">
    <source>
        <dbReference type="EMBL" id="APX12470.1"/>
    </source>
</evidence>
<dbReference type="KEGG" id="tom:BWR18_12870"/>
<reference evidence="1 2" key="1">
    <citation type="submission" date="2017-01" db="EMBL/GenBank/DDBJ databases">
        <title>Complete genome of Tateyamaria omphalii DOK1-4 isolated from seawater in Dokdo.</title>
        <authorList>
            <person name="Kim J.H."/>
            <person name="Chi W.-J."/>
        </authorList>
    </citation>
    <scope>NUCLEOTIDE SEQUENCE [LARGE SCALE GENOMIC DNA]</scope>
    <source>
        <strain evidence="1 2">DOK1-4</strain>
    </source>
</reference>
<name>A0A1P8MWI6_9RHOB</name>
<dbReference type="Proteomes" id="UP000186336">
    <property type="component" value="Chromosome"/>
</dbReference>
<gene>
    <name evidence="1" type="ORF">BWR18_12870</name>
</gene>